<sequence>MRGKRELKSSLLNRDKILRPLQRKFCDSDEFSAEYVISSYVHLFIQVDLEADATSVRFHTKRTRPEHETTGHLEMRRLFNYFMLSVLLVTLVLPAAQSTVNLMRNASGPDQNVFDLSSSCILRFESEGQLNRLTIFSRYVTPVLFGLYFILGFVGNLFVIIVILANAQMRNTTNILVFSLAIADMTLVILCIPPTGAVYLTGTWPLGNVMCHIFWYSTYVSIYCIAYTLLLMSLDRFLAVVYPMKFAAFRKQGNMLKAVVAIWIITMISNISLLFNSMIVYGSAEGGDSPCATRYCTYSWLVQIDPTTGIAKDNFTGAQIYFTLFFLFGYLIPFTLITGLYITVIFRLRCRKSPHIKPSVESQRSRKRITRMVVTVVVAFGISWLPIHLIFLHQYYVGDPNTDWYRMIQIACNCLAYGHSCVNPILYAFLSTTFRKAFITLFRGRRTFAVTAGQTNNDTFAVGHSRMPGVGGGYLQQPTNLSVDKTDVVGIIEHRHSPAN</sequence>
<accession>A0A8T1M691</accession>
<dbReference type="Proteomes" id="UP000286415">
    <property type="component" value="Unassembled WGS sequence"/>
</dbReference>
<comment type="caution">
    <text evidence="1">The sequence shown here is derived from an EMBL/GenBank/DDBJ whole genome shotgun (WGS) entry which is preliminary data.</text>
</comment>
<dbReference type="PRINTS" id="PR00237">
    <property type="entry name" value="GPCRRHODOPSN"/>
</dbReference>
<dbReference type="SMART" id="SM01381">
    <property type="entry name" value="7TM_GPCR_Srsx"/>
    <property type="match status" value="1"/>
</dbReference>
<dbReference type="SUPFAM" id="SSF81321">
    <property type="entry name" value="Family A G protein-coupled receptor-like"/>
    <property type="match status" value="1"/>
</dbReference>
<name>A0A8T1M691_CLOSI</name>
<dbReference type="EMBL" id="NIRI02000056">
    <property type="protein sequence ID" value="KAG5444211.1"/>
    <property type="molecule type" value="Genomic_DNA"/>
</dbReference>
<dbReference type="STRING" id="79923.H2KS37"/>
<dbReference type="OrthoDB" id="2132067at2759"/>
<keyword evidence="2" id="KW-1185">Reference proteome</keyword>
<keyword evidence="1" id="KW-0675">Receptor</keyword>
<dbReference type="GO" id="GO:0005886">
    <property type="term" value="C:plasma membrane"/>
    <property type="evidence" value="ECO:0007669"/>
    <property type="project" value="UniProtKB-SubCell"/>
</dbReference>
<evidence type="ECO:0000313" key="1">
    <source>
        <dbReference type="EMBL" id="KAG5444211.1"/>
    </source>
</evidence>
<dbReference type="InterPro" id="IPR017452">
    <property type="entry name" value="GPCR_Rhodpsn_7TM"/>
</dbReference>
<dbReference type="Gene3D" id="1.20.1070.10">
    <property type="entry name" value="Rhodopsin 7-helix transmembrane proteins"/>
    <property type="match status" value="1"/>
</dbReference>
<dbReference type="PANTHER" id="PTHR45695:SF23">
    <property type="entry name" value="GALANIN-LIKE G-PROTEIN COUPLED RECEPTOR NPR-9"/>
    <property type="match status" value="1"/>
</dbReference>
<reference evidence="1 2" key="2">
    <citation type="journal article" date="2021" name="Genomics">
        <title>High-quality reference genome for Clonorchis sinensis.</title>
        <authorList>
            <person name="Young N.D."/>
            <person name="Stroehlein A.J."/>
            <person name="Kinkar L."/>
            <person name="Wang T."/>
            <person name="Sohn W.M."/>
            <person name="Chang B.C.H."/>
            <person name="Kaur P."/>
            <person name="Weisz D."/>
            <person name="Dudchenko O."/>
            <person name="Aiden E.L."/>
            <person name="Korhonen P.K."/>
            <person name="Gasser R.B."/>
        </authorList>
    </citation>
    <scope>NUCLEOTIDE SEQUENCE [LARGE SCALE GENOMIC DNA]</scope>
    <source>
        <strain evidence="1">Cs-k2</strain>
    </source>
</reference>
<protein>
    <submittedName>
        <fullName evidence="1">Allatostatin-A receptor</fullName>
    </submittedName>
</protein>
<dbReference type="InterPro" id="IPR000276">
    <property type="entry name" value="GPCR_Rhodpsn"/>
</dbReference>
<dbReference type="PROSITE" id="PS50262">
    <property type="entry name" value="G_PROTEIN_RECEP_F1_2"/>
    <property type="match status" value="1"/>
</dbReference>
<evidence type="ECO:0000313" key="2">
    <source>
        <dbReference type="Proteomes" id="UP000286415"/>
    </source>
</evidence>
<reference evidence="1 2" key="1">
    <citation type="journal article" date="2018" name="Biotechnol. Adv.">
        <title>Improved genomic resources and new bioinformatic workflow for the carcinogenic parasite Clonorchis sinensis: Biotechnological implications.</title>
        <authorList>
            <person name="Wang D."/>
            <person name="Korhonen P.K."/>
            <person name="Gasser R.B."/>
            <person name="Young N.D."/>
        </authorList>
    </citation>
    <scope>NUCLEOTIDE SEQUENCE [LARGE SCALE GENOMIC DNA]</scope>
    <source>
        <strain evidence="1">Cs-k2</strain>
    </source>
</reference>
<gene>
    <name evidence="1" type="ORF">CSKR_104485</name>
</gene>
<dbReference type="GO" id="GO:0004930">
    <property type="term" value="F:G protein-coupled receptor activity"/>
    <property type="evidence" value="ECO:0007669"/>
    <property type="project" value="UniProtKB-KW"/>
</dbReference>
<dbReference type="PANTHER" id="PTHR45695">
    <property type="entry name" value="LEUCOKININ RECEPTOR-RELATED"/>
    <property type="match status" value="1"/>
</dbReference>
<dbReference type="Pfam" id="PF00001">
    <property type="entry name" value="7tm_1"/>
    <property type="match status" value="1"/>
</dbReference>
<organism evidence="1 2">
    <name type="scientific">Clonorchis sinensis</name>
    <name type="common">Chinese liver fluke</name>
    <dbReference type="NCBI Taxonomy" id="79923"/>
    <lineage>
        <taxon>Eukaryota</taxon>
        <taxon>Metazoa</taxon>
        <taxon>Spiralia</taxon>
        <taxon>Lophotrochozoa</taxon>
        <taxon>Platyhelminthes</taxon>
        <taxon>Trematoda</taxon>
        <taxon>Digenea</taxon>
        <taxon>Opisthorchiida</taxon>
        <taxon>Opisthorchiata</taxon>
        <taxon>Opisthorchiidae</taxon>
        <taxon>Clonorchis</taxon>
    </lineage>
</organism>
<proteinExistence type="predicted"/>
<dbReference type="CDD" id="cd15096">
    <property type="entry name" value="7tmA_AstA_R_insect"/>
    <property type="match status" value="1"/>
</dbReference>